<evidence type="ECO:0000256" key="1">
    <source>
        <dbReference type="SAM" id="MobiDB-lite"/>
    </source>
</evidence>
<organism evidence="2">
    <name type="scientific">Cladocopium goreaui</name>
    <dbReference type="NCBI Taxonomy" id="2562237"/>
    <lineage>
        <taxon>Eukaryota</taxon>
        <taxon>Sar</taxon>
        <taxon>Alveolata</taxon>
        <taxon>Dinophyceae</taxon>
        <taxon>Suessiales</taxon>
        <taxon>Symbiodiniaceae</taxon>
        <taxon>Cladocopium</taxon>
    </lineage>
</organism>
<accession>A0A9P1FZ36</accession>
<proteinExistence type="predicted"/>
<evidence type="ECO:0000313" key="4">
    <source>
        <dbReference type="Proteomes" id="UP001152797"/>
    </source>
</evidence>
<dbReference type="OrthoDB" id="447237at2759"/>
<dbReference type="EMBL" id="CAMXCT030002022">
    <property type="protein sequence ID" value="CAL4782311.1"/>
    <property type="molecule type" value="Genomic_DNA"/>
</dbReference>
<reference evidence="3" key="2">
    <citation type="submission" date="2024-04" db="EMBL/GenBank/DDBJ databases">
        <authorList>
            <person name="Chen Y."/>
            <person name="Shah S."/>
            <person name="Dougan E. K."/>
            <person name="Thang M."/>
            <person name="Chan C."/>
        </authorList>
    </citation>
    <scope>NUCLEOTIDE SEQUENCE [LARGE SCALE GENOMIC DNA]</scope>
</reference>
<keyword evidence="4" id="KW-1185">Reference proteome</keyword>
<name>A0A9P1FZ36_9DINO</name>
<dbReference type="Proteomes" id="UP001152797">
    <property type="component" value="Unassembled WGS sequence"/>
</dbReference>
<reference evidence="2" key="1">
    <citation type="submission" date="2022-10" db="EMBL/GenBank/DDBJ databases">
        <authorList>
            <person name="Chen Y."/>
            <person name="Dougan E. K."/>
            <person name="Chan C."/>
            <person name="Rhodes N."/>
            <person name="Thang M."/>
        </authorList>
    </citation>
    <scope>NUCLEOTIDE SEQUENCE</scope>
</reference>
<gene>
    <name evidence="2" type="ORF">C1SCF055_LOCUS21607</name>
</gene>
<dbReference type="EMBL" id="CAMXCT020002022">
    <property type="protein sequence ID" value="CAL1148374.1"/>
    <property type="molecule type" value="Genomic_DNA"/>
</dbReference>
<feature type="non-terminal residue" evidence="2">
    <location>
        <position position="1090"/>
    </location>
</feature>
<comment type="caution">
    <text evidence="2">The sequence shown here is derived from an EMBL/GenBank/DDBJ whole genome shotgun (WGS) entry which is preliminary data.</text>
</comment>
<evidence type="ECO:0000313" key="2">
    <source>
        <dbReference type="EMBL" id="CAI3994999.1"/>
    </source>
</evidence>
<dbReference type="AlphaFoldDB" id="A0A9P1FZ36"/>
<evidence type="ECO:0000313" key="3">
    <source>
        <dbReference type="EMBL" id="CAL1148374.1"/>
    </source>
</evidence>
<dbReference type="EMBL" id="CAMXCT010002022">
    <property type="protein sequence ID" value="CAI3994999.1"/>
    <property type="molecule type" value="Genomic_DNA"/>
</dbReference>
<protein>
    <submittedName>
        <fullName evidence="2">Uncharacterized protein</fullName>
    </submittedName>
</protein>
<feature type="compositionally biased region" description="Basic and acidic residues" evidence="1">
    <location>
        <begin position="506"/>
        <end position="526"/>
    </location>
</feature>
<sequence length="1090" mass="121345">MDLLIHASAFRLGVKKSGIKLPWEKEPLNPVFAKRARLIPPPVYVPELTSQEQKVDIPRAGTEGQIRWSRKTSLIPWPIAQDRALARALEAWRIILMDNLQGSMVGKQIEDALAGDPQSPSVEKTISDVLSGKSISTLRARSSSLLTYGRWRKGLTPDAPIFPISEVQAYAYVRELREHNAPRTRATRFLEAVSFAHHLLGADVGNTLKSSRVKGAATVHLVVPKKKTPLTIPQAPVLMAMDAAATAIDQGLFDPDVSRAKRWPRKGCNSLQAVMQFLANIDAEDFWYQNQCPAFEPDLSQTDDIQEGMGFVGTLSEPYSPSHSDGSWSGVESISSISELSEKPLLGRDLVSSDEEREAEVAAPIVGEELAVSIEQNIDTEVFRHVFSGCCHIARNANTDPDDGDAIQLKCGKLATKNFEKVRLAEESQRELLQASSGRATSIGVPEDVLAAMALKGFKTGPAGELPLDIHVKQILDGPELKWMLMPLPKRAAGKPATEGPAKPSNDADPKRNKAEPNKTKQDSLKLKRLKRTPMPKKLVGCVPCNDEGVAKLKVQAANRLYSFARRVISLCVDLDIPVICENPRRSLMWKTDYFSDLPSVCRFQHIHSCMYGGKRKKRTSFLLNFHAQNLLLECDDKHQHLPWGLVQDDVSSEIKFSTSLETEYPAGLCKQLASAFLDRMLQQGKDIAQTPLQMEQAQRMGSGLQPRGGRAPLLLGDFKFKIDVTSENVDIPSQISESVHPPFQGIPIHSKLISSRYVSEVGDEGEKRTRSISTFGVFRSPFEFLHRALTLEHPLDNPHNVDKCNLKAILFIRDHSASEVVQFRAKQLKKYTSRAAQLGAEELQFKKTLDGDVARVLEGKRLLLFKEMAVDANVGDETLFQELTEGFRLTGEMPQSKQFPAKLKPALISVQQLRESSVWAKKMIHSSCRRVGADPEIAKAVFEETQQQLKDGWVRGPFSAADLDLKYNGCWVPSKRFGVRQGGKIRAVDDFSEFLINASVTSTERLQLFGLDEVVNTARTFIGCDFLRADDLLENLWCDPAVRFFKGPWTDIMGSPLVLLDEQLKHVIVRAMHCLVNSKPRRVEAWSGR</sequence>
<feature type="region of interest" description="Disordered" evidence="1">
    <location>
        <begin position="492"/>
        <end position="528"/>
    </location>
</feature>